<name>A0ABR2ANU9_9ROSI</name>
<proteinExistence type="predicted"/>
<sequence length="109" mass="11791">MSGGTPVAGGSTRQRHSQGYASDNEDLEDDACSRLQPFSPATPRARTWTEILKNVLWVASALFIIHFDGRMMDGSEANVASSSICSITSATSTDSYDEEKRGNNVIYLA</sequence>
<reference evidence="1 2" key="1">
    <citation type="journal article" date="2024" name="G3 (Bethesda)">
        <title>Genome assembly of Hibiscus sabdariffa L. provides insights into metabolisms of medicinal natural products.</title>
        <authorList>
            <person name="Kim T."/>
        </authorList>
    </citation>
    <scope>NUCLEOTIDE SEQUENCE [LARGE SCALE GENOMIC DNA]</scope>
    <source>
        <strain evidence="1">TK-2024</strain>
        <tissue evidence="1">Old leaves</tissue>
    </source>
</reference>
<organism evidence="1 2">
    <name type="scientific">Hibiscus sabdariffa</name>
    <name type="common">roselle</name>
    <dbReference type="NCBI Taxonomy" id="183260"/>
    <lineage>
        <taxon>Eukaryota</taxon>
        <taxon>Viridiplantae</taxon>
        <taxon>Streptophyta</taxon>
        <taxon>Embryophyta</taxon>
        <taxon>Tracheophyta</taxon>
        <taxon>Spermatophyta</taxon>
        <taxon>Magnoliopsida</taxon>
        <taxon>eudicotyledons</taxon>
        <taxon>Gunneridae</taxon>
        <taxon>Pentapetalae</taxon>
        <taxon>rosids</taxon>
        <taxon>malvids</taxon>
        <taxon>Malvales</taxon>
        <taxon>Malvaceae</taxon>
        <taxon>Malvoideae</taxon>
        <taxon>Hibiscus</taxon>
    </lineage>
</organism>
<protein>
    <submittedName>
        <fullName evidence="1">Uncharacterized protein</fullName>
    </submittedName>
</protein>
<accession>A0ABR2ANU9</accession>
<gene>
    <name evidence="1" type="ORF">V6N12_047045</name>
</gene>
<keyword evidence="2" id="KW-1185">Reference proteome</keyword>
<dbReference type="Proteomes" id="UP001472677">
    <property type="component" value="Unassembled WGS sequence"/>
</dbReference>
<dbReference type="PANTHER" id="PTHR31134:SF1">
    <property type="entry name" value="TRANSMEMBRANE PROTEIN 128"/>
    <property type="match status" value="1"/>
</dbReference>
<dbReference type="InterPro" id="IPR033579">
    <property type="entry name" value="TMEM128"/>
</dbReference>
<dbReference type="PANTHER" id="PTHR31134">
    <property type="entry name" value="TRANSMEMBRANE PROTEIN 128"/>
    <property type="match status" value="1"/>
</dbReference>
<evidence type="ECO:0000313" key="2">
    <source>
        <dbReference type="Proteomes" id="UP001472677"/>
    </source>
</evidence>
<evidence type="ECO:0000313" key="1">
    <source>
        <dbReference type="EMBL" id="KAK8495367.1"/>
    </source>
</evidence>
<comment type="caution">
    <text evidence="1">The sequence shown here is derived from an EMBL/GenBank/DDBJ whole genome shotgun (WGS) entry which is preliminary data.</text>
</comment>
<dbReference type="EMBL" id="JBBPBM010000442">
    <property type="protein sequence ID" value="KAK8495367.1"/>
    <property type="molecule type" value="Genomic_DNA"/>
</dbReference>